<keyword evidence="3" id="KW-0963">Cytoplasm</keyword>
<dbReference type="PANTHER" id="PTHR36203:SF1">
    <property type="entry name" value="ASCORBATE-SPECIFIC PTS SYSTEM EIIA COMPONENT"/>
    <property type="match status" value="1"/>
</dbReference>
<dbReference type="InterPro" id="IPR016152">
    <property type="entry name" value="PTrfase/Anion_transptr"/>
</dbReference>
<dbReference type="Proteomes" id="UP000184536">
    <property type="component" value="Unassembled WGS sequence"/>
</dbReference>
<dbReference type="CDD" id="cd00211">
    <property type="entry name" value="PTS_IIA_fru"/>
    <property type="match status" value="1"/>
</dbReference>
<evidence type="ECO:0000256" key="6">
    <source>
        <dbReference type="ARBA" id="ARBA00022683"/>
    </source>
</evidence>
<evidence type="ECO:0000256" key="4">
    <source>
        <dbReference type="ARBA" id="ARBA00022553"/>
    </source>
</evidence>
<protein>
    <recommendedName>
        <fullName evidence="9">Ascorbate-specific PTS system EIIA component</fullName>
    </recommendedName>
    <alternativeName>
        <fullName evidence="10">Ascorbate-specific phosphotransferase enzyme IIA component</fullName>
    </alternativeName>
</protein>
<dbReference type="GO" id="GO:0016301">
    <property type="term" value="F:kinase activity"/>
    <property type="evidence" value="ECO:0007669"/>
    <property type="project" value="UniProtKB-KW"/>
</dbReference>
<keyword evidence="5" id="KW-0808">Transferase</keyword>
<evidence type="ECO:0000256" key="5">
    <source>
        <dbReference type="ARBA" id="ARBA00022679"/>
    </source>
</evidence>
<evidence type="ECO:0000259" key="11">
    <source>
        <dbReference type="PROSITE" id="PS51094"/>
    </source>
</evidence>
<dbReference type="STRING" id="1121919.SAMN02745975_00733"/>
<accession>A0A1M6EFQ7</accession>
<dbReference type="InterPro" id="IPR051351">
    <property type="entry name" value="Ascorbate-PTS_EIIA_comp"/>
</dbReference>
<name>A0A1M6EFQ7_9FIRM</name>
<organism evidence="12 13">
    <name type="scientific">Geosporobacter subterraneus DSM 17957</name>
    <dbReference type="NCBI Taxonomy" id="1121919"/>
    <lineage>
        <taxon>Bacteria</taxon>
        <taxon>Bacillati</taxon>
        <taxon>Bacillota</taxon>
        <taxon>Clostridia</taxon>
        <taxon>Peptostreptococcales</taxon>
        <taxon>Thermotaleaceae</taxon>
        <taxon>Geosporobacter</taxon>
    </lineage>
</organism>
<dbReference type="SUPFAM" id="SSF55804">
    <property type="entry name" value="Phoshotransferase/anion transport protein"/>
    <property type="match status" value="1"/>
</dbReference>
<dbReference type="PROSITE" id="PS00372">
    <property type="entry name" value="PTS_EIIA_TYPE_2_HIS"/>
    <property type="match status" value="1"/>
</dbReference>
<evidence type="ECO:0000256" key="8">
    <source>
        <dbReference type="ARBA" id="ARBA00037387"/>
    </source>
</evidence>
<comment type="function">
    <text evidence="8">The phosphoenolpyruvate-dependent sugar phosphotransferase system (sugar PTS), a major carbohydrate active transport system, catalyzes the phosphorylation of incoming sugar substrates concomitantly with their translocation across the cell membrane. The enzyme II UlaABC PTS system is involved in ascorbate transport.</text>
</comment>
<dbReference type="RefSeq" id="WP_110940015.1">
    <property type="nucleotide sequence ID" value="NZ_FQZV01000008.1"/>
</dbReference>
<keyword evidence="2" id="KW-0813">Transport</keyword>
<dbReference type="AlphaFoldDB" id="A0A1M6EFQ7"/>
<dbReference type="GO" id="GO:0005737">
    <property type="term" value="C:cytoplasm"/>
    <property type="evidence" value="ECO:0007669"/>
    <property type="project" value="UniProtKB-SubCell"/>
</dbReference>
<evidence type="ECO:0000256" key="3">
    <source>
        <dbReference type="ARBA" id="ARBA00022490"/>
    </source>
</evidence>
<dbReference type="PROSITE" id="PS51094">
    <property type="entry name" value="PTS_EIIA_TYPE_2"/>
    <property type="match status" value="1"/>
</dbReference>
<evidence type="ECO:0000256" key="9">
    <source>
        <dbReference type="ARBA" id="ARBA00041175"/>
    </source>
</evidence>
<comment type="subcellular location">
    <subcellularLocation>
        <location evidence="1">Cytoplasm</location>
    </subcellularLocation>
</comment>
<dbReference type="Pfam" id="PF00359">
    <property type="entry name" value="PTS_EIIA_2"/>
    <property type="match status" value="1"/>
</dbReference>
<keyword evidence="13" id="KW-1185">Reference proteome</keyword>
<reference evidence="13" key="1">
    <citation type="submission" date="2016-11" db="EMBL/GenBank/DDBJ databases">
        <authorList>
            <person name="Varghese N."/>
            <person name="Submissions S."/>
        </authorList>
    </citation>
    <scope>NUCLEOTIDE SEQUENCE [LARGE SCALE GENOMIC DNA]</scope>
    <source>
        <strain evidence="13">DSM 17957</strain>
    </source>
</reference>
<gene>
    <name evidence="12" type="ORF">SAMN02745975_00733</name>
</gene>
<dbReference type="EMBL" id="FQZV01000008">
    <property type="protein sequence ID" value="SHI84357.1"/>
    <property type="molecule type" value="Genomic_DNA"/>
</dbReference>
<keyword evidence="7" id="KW-0418">Kinase</keyword>
<proteinExistence type="predicted"/>
<dbReference type="PANTHER" id="PTHR36203">
    <property type="entry name" value="ASCORBATE-SPECIFIC PTS SYSTEM EIIA COMPONENT"/>
    <property type="match status" value="1"/>
</dbReference>
<evidence type="ECO:0000256" key="2">
    <source>
        <dbReference type="ARBA" id="ARBA00022448"/>
    </source>
</evidence>
<evidence type="ECO:0000256" key="7">
    <source>
        <dbReference type="ARBA" id="ARBA00022777"/>
    </source>
</evidence>
<dbReference type="GO" id="GO:0009401">
    <property type="term" value="P:phosphoenolpyruvate-dependent sugar phosphotransferase system"/>
    <property type="evidence" value="ECO:0007669"/>
    <property type="project" value="UniProtKB-KW"/>
</dbReference>
<evidence type="ECO:0000256" key="10">
    <source>
        <dbReference type="ARBA" id="ARBA00042072"/>
    </source>
</evidence>
<evidence type="ECO:0000313" key="13">
    <source>
        <dbReference type="Proteomes" id="UP000184536"/>
    </source>
</evidence>
<sequence length="144" mass="16428">MHDLISLDNIIIIDSVKDWLEAIETAVRPLVENEYVEERYIQAIIDNTKEYGPYYVLAPNIAMPHARPDQGVLKKQIGILLLRNPIKFSEDGYEVRLIITLAATDSKSHLEALGRLSELLGNDAHVSKIIDAQDKEEIYRLFQL</sequence>
<dbReference type="OrthoDB" id="369398at2"/>
<evidence type="ECO:0000313" key="12">
    <source>
        <dbReference type="EMBL" id="SHI84357.1"/>
    </source>
</evidence>
<dbReference type="Gene3D" id="3.40.930.10">
    <property type="entry name" value="Mannitol-specific EII, Chain A"/>
    <property type="match status" value="1"/>
</dbReference>
<evidence type="ECO:0000256" key="1">
    <source>
        <dbReference type="ARBA" id="ARBA00004496"/>
    </source>
</evidence>
<dbReference type="InterPro" id="IPR002178">
    <property type="entry name" value="PTS_EIIA_type-2_dom"/>
</dbReference>
<feature type="domain" description="PTS EIIA type-2" evidence="11">
    <location>
        <begin position="3"/>
        <end position="144"/>
    </location>
</feature>
<keyword evidence="4" id="KW-0597">Phosphoprotein</keyword>
<keyword evidence="6" id="KW-0598">Phosphotransferase system</keyword>